<keyword evidence="2" id="KW-1185">Reference proteome</keyword>
<dbReference type="Proteomes" id="UP000316621">
    <property type="component" value="Chromosome 10"/>
</dbReference>
<name>A0A4Y7L554_PAPSO</name>
<dbReference type="EMBL" id="CM010724">
    <property type="protein sequence ID" value="RZC80316.1"/>
    <property type="molecule type" value="Genomic_DNA"/>
</dbReference>
<accession>A0A4Y7L554</accession>
<dbReference type="Gramene" id="RZC80316">
    <property type="protein sequence ID" value="RZC80316"/>
    <property type="gene ID" value="C5167_042892"/>
</dbReference>
<dbReference type="AlphaFoldDB" id="A0A4Y7L554"/>
<sequence length="175" mass="20078">MMCMYRNALQFHGTVIASDKDVDRSETPAFNMGTVHIESKYFYAKGITFLFLEVKECEQSHLRLQGDLEAGLYWSFKCWKREGAVKAQHRNSASEDPTFLFAKDGHCNMQVALITSVFSLLEKKRVAIRMCSSKAHSKDRCTHRAHIHIFVDSYLKLPGPEMHGLLFETSRTRNA</sequence>
<gene>
    <name evidence="1" type="ORF">C5167_042892</name>
</gene>
<evidence type="ECO:0000313" key="2">
    <source>
        <dbReference type="Proteomes" id="UP000316621"/>
    </source>
</evidence>
<proteinExistence type="predicted"/>
<organism evidence="1 2">
    <name type="scientific">Papaver somniferum</name>
    <name type="common">Opium poppy</name>
    <dbReference type="NCBI Taxonomy" id="3469"/>
    <lineage>
        <taxon>Eukaryota</taxon>
        <taxon>Viridiplantae</taxon>
        <taxon>Streptophyta</taxon>
        <taxon>Embryophyta</taxon>
        <taxon>Tracheophyta</taxon>
        <taxon>Spermatophyta</taxon>
        <taxon>Magnoliopsida</taxon>
        <taxon>Ranunculales</taxon>
        <taxon>Papaveraceae</taxon>
        <taxon>Papaveroideae</taxon>
        <taxon>Papaver</taxon>
    </lineage>
</organism>
<protein>
    <submittedName>
        <fullName evidence="1">Uncharacterized protein</fullName>
    </submittedName>
</protein>
<evidence type="ECO:0000313" key="1">
    <source>
        <dbReference type="EMBL" id="RZC80316.1"/>
    </source>
</evidence>
<reference evidence="1 2" key="1">
    <citation type="journal article" date="2018" name="Science">
        <title>The opium poppy genome and morphinan production.</title>
        <authorList>
            <person name="Guo L."/>
            <person name="Winzer T."/>
            <person name="Yang X."/>
            <person name="Li Y."/>
            <person name="Ning Z."/>
            <person name="He Z."/>
            <person name="Teodor R."/>
            <person name="Lu Y."/>
            <person name="Bowser T.A."/>
            <person name="Graham I.A."/>
            <person name="Ye K."/>
        </authorList>
    </citation>
    <scope>NUCLEOTIDE SEQUENCE [LARGE SCALE GENOMIC DNA]</scope>
    <source>
        <strain evidence="2">cv. HN1</strain>
        <tissue evidence="1">Leaves</tissue>
    </source>
</reference>